<evidence type="ECO:0000313" key="2">
    <source>
        <dbReference type="EMBL" id="KJB45412.1"/>
    </source>
</evidence>
<keyword evidence="3" id="KW-1185">Reference proteome</keyword>
<dbReference type="InterPro" id="IPR056633">
    <property type="entry name" value="DUF7731"/>
</dbReference>
<protein>
    <recommendedName>
        <fullName evidence="1">DUF7731 domain-containing protein</fullName>
    </recommendedName>
</protein>
<name>A0A0D2PH82_GOSRA</name>
<dbReference type="Gramene" id="KJB45412">
    <property type="protein sequence ID" value="KJB45412"/>
    <property type="gene ID" value="B456_007G304800"/>
</dbReference>
<feature type="domain" description="DUF7731" evidence="1">
    <location>
        <begin position="90"/>
        <end position="189"/>
    </location>
</feature>
<organism evidence="2 3">
    <name type="scientific">Gossypium raimondii</name>
    <name type="common">Peruvian cotton</name>
    <name type="synonym">Gossypium klotzschianum subsp. raimondii</name>
    <dbReference type="NCBI Taxonomy" id="29730"/>
    <lineage>
        <taxon>Eukaryota</taxon>
        <taxon>Viridiplantae</taxon>
        <taxon>Streptophyta</taxon>
        <taxon>Embryophyta</taxon>
        <taxon>Tracheophyta</taxon>
        <taxon>Spermatophyta</taxon>
        <taxon>Magnoliopsida</taxon>
        <taxon>eudicotyledons</taxon>
        <taxon>Gunneridae</taxon>
        <taxon>Pentapetalae</taxon>
        <taxon>rosids</taxon>
        <taxon>malvids</taxon>
        <taxon>Malvales</taxon>
        <taxon>Malvaceae</taxon>
        <taxon>Malvoideae</taxon>
        <taxon>Gossypium</taxon>
    </lineage>
</organism>
<accession>A0A0D2PH82</accession>
<dbReference type="STRING" id="29730.A0A0D2PH82"/>
<evidence type="ECO:0000259" key="1">
    <source>
        <dbReference type="Pfam" id="PF24865"/>
    </source>
</evidence>
<dbReference type="Proteomes" id="UP000032304">
    <property type="component" value="Chromosome 7"/>
</dbReference>
<dbReference type="eggNOG" id="ENOG502S3R1">
    <property type="taxonomic scope" value="Eukaryota"/>
</dbReference>
<dbReference type="AlphaFoldDB" id="A0A0D2PH82"/>
<sequence length="218" mass="24280">MLQTQLPTITLFKSRWSTLLVSFPLLFFFLGGGCYQSLEYQIKPVSPPSYLVTAAATMAAPTSSNLKCFKFIFIAIFCCNVNSGNSQNFPAQSLAKAFFCFNNKYIYTGCDEAYRLNESGNLNVPREATDIFCNGPCFAETQLVLKCVDNILSDFIFYNKATIGDVTNVLHAGCSYTNRRGNFDVGDYFQGEISEAPRLRSFIISLSTLTLIIGSFMF</sequence>
<dbReference type="PANTHER" id="PTHR34366">
    <property type="entry name" value="OS07G0289901 PROTEIN-RELATED"/>
    <property type="match status" value="1"/>
</dbReference>
<dbReference type="OMA" id="EATNIFC"/>
<reference evidence="2 3" key="1">
    <citation type="journal article" date="2012" name="Nature">
        <title>Repeated polyploidization of Gossypium genomes and the evolution of spinnable cotton fibres.</title>
        <authorList>
            <person name="Paterson A.H."/>
            <person name="Wendel J.F."/>
            <person name="Gundlach H."/>
            <person name="Guo H."/>
            <person name="Jenkins J."/>
            <person name="Jin D."/>
            <person name="Llewellyn D."/>
            <person name="Showmaker K.C."/>
            <person name="Shu S."/>
            <person name="Udall J."/>
            <person name="Yoo M.J."/>
            <person name="Byers R."/>
            <person name="Chen W."/>
            <person name="Doron-Faigenboim A."/>
            <person name="Duke M.V."/>
            <person name="Gong L."/>
            <person name="Grimwood J."/>
            <person name="Grover C."/>
            <person name="Grupp K."/>
            <person name="Hu G."/>
            <person name="Lee T.H."/>
            <person name="Li J."/>
            <person name="Lin L."/>
            <person name="Liu T."/>
            <person name="Marler B.S."/>
            <person name="Page J.T."/>
            <person name="Roberts A.W."/>
            <person name="Romanel E."/>
            <person name="Sanders W.S."/>
            <person name="Szadkowski E."/>
            <person name="Tan X."/>
            <person name="Tang H."/>
            <person name="Xu C."/>
            <person name="Wang J."/>
            <person name="Wang Z."/>
            <person name="Zhang D."/>
            <person name="Zhang L."/>
            <person name="Ashrafi H."/>
            <person name="Bedon F."/>
            <person name="Bowers J.E."/>
            <person name="Brubaker C.L."/>
            <person name="Chee P.W."/>
            <person name="Das S."/>
            <person name="Gingle A.R."/>
            <person name="Haigler C.H."/>
            <person name="Harker D."/>
            <person name="Hoffmann L.V."/>
            <person name="Hovav R."/>
            <person name="Jones D.C."/>
            <person name="Lemke C."/>
            <person name="Mansoor S."/>
            <person name="ur Rahman M."/>
            <person name="Rainville L.N."/>
            <person name="Rambani A."/>
            <person name="Reddy U.K."/>
            <person name="Rong J.K."/>
            <person name="Saranga Y."/>
            <person name="Scheffler B.E."/>
            <person name="Scheffler J.A."/>
            <person name="Stelly D.M."/>
            <person name="Triplett B.A."/>
            <person name="Van Deynze A."/>
            <person name="Vaslin M.F."/>
            <person name="Waghmare V.N."/>
            <person name="Walford S.A."/>
            <person name="Wright R.J."/>
            <person name="Zaki E.A."/>
            <person name="Zhang T."/>
            <person name="Dennis E.S."/>
            <person name="Mayer K.F."/>
            <person name="Peterson D.G."/>
            <person name="Rokhsar D.S."/>
            <person name="Wang X."/>
            <person name="Schmutz J."/>
        </authorList>
    </citation>
    <scope>NUCLEOTIDE SEQUENCE [LARGE SCALE GENOMIC DNA]</scope>
</reference>
<dbReference type="EMBL" id="CM001746">
    <property type="protein sequence ID" value="KJB45412.1"/>
    <property type="molecule type" value="Genomic_DNA"/>
</dbReference>
<proteinExistence type="predicted"/>
<dbReference type="PANTHER" id="PTHR34366:SF8">
    <property type="entry name" value="TRANSMEMBRANE PROTEIN"/>
    <property type="match status" value="1"/>
</dbReference>
<gene>
    <name evidence="2" type="ORF">B456_007G304800</name>
</gene>
<evidence type="ECO:0000313" key="3">
    <source>
        <dbReference type="Proteomes" id="UP000032304"/>
    </source>
</evidence>
<dbReference type="Pfam" id="PF24865">
    <property type="entry name" value="DUF7731"/>
    <property type="match status" value="1"/>
</dbReference>